<dbReference type="Pfam" id="PF00855">
    <property type="entry name" value="PWWP"/>
    <property type="match status" value="1"/>
</dbReference>
<dbReference type="Proteomes" id="UP000593562">
    <property type="component" value="Unassembled WGS sequence"/>
</dbReference>
<comment type="caution">
    <text evidence="3">The sequence shown here is derived from an EMBL/GenBank/DDBJ whole genome shotgun (WGS) entry which is preliminary data.</text>
</comment>
<name>A0A7J7C6P5_TRIWF</name>
<accession>A0A7J7C6P5</accession>
<gene>
    <name evidence="3" type="ORF">HS088_TW21G01694</name>
</gene>
<dbReference type="CDD" id="cd05162">
    <property type="entry name" value="PWWP"/>
    <property type="match status" value="1"/>
</dbReference>
<dbReference type="InterPro" id="IPR000313">
    <property type="entry name" value="PWWP_dom"/>
</dbReference>
<dbReference type="PROSITE" id="PS50812">
    <property type="entry name" value="PWWP"/>
    <property type="match status" value="1"/>
</dbReference>
<keyword evidence="4" id="KW-1185">Reference proteome</keyword>
<evidence type="ECO:0000256" key="1">
    <source>
        <dbReference type="SAM" id="MobiDB-lite"/>
    </source>
</evidence>
<organism evidence="3 4">
    <name type="scientific">Tripterygium wilfordii</name>
    <name type="common">Thunder God vine</name>
    <dbReference type="NCBI Taxonomy" id="458696"/>
    <lineage>
        <taxon>Eukaryota</taxon>
        <taxon>Viridiplantae</taxon>
        <taxon>Streptophyta</taxon>
        <taxon>Embryophyta</taxon>
        <taxon>Tracheophyta</taxon>
        <taxon>Spermatophyta</taxon>
        <taxon>Magnoliopsida</taxon>
        <taxon>eudicotyledons</taxon>
        <taxon>Gunneridae</taxon>
        <taxon>Pentapetalae</taxon>
        <taxon>rosids</taxon>
        <taxon>fabids</taxon>
        <taxon>Celastrales</taxon>
        <taxon>Celastraceae</taxon>
        <taxon>Tripterygium</taxon>
    </lineage>
</organism>
<evidence type="ECO:0000313" key="3">
    <source>
        <dbReference type="EMBL" id="KAF5729527.1"/>
    </source>
</evidence>
<protein>
    <recommendedName>
        <fullName evidence="2">PWWP domain-containing protein</fullName>
    </recommendedName>
</protein>
<dbReference type="InterPro" id="IPR053063">
    <property type="entry name" value="PWWP_domain_containing_PDP"/>
</dbReference>
<feature type="compositionally biased region" description="Basic and acidic residues" evidence="1">
    <location>
        <begin position="90"/>
        <end position="120"/>
    </location>
</feature>
<reference evidence="3 4" key="1">
    <citation type="journal article" date="2020" name="Nat. Commun.">
        <title>Genome of Tripterygium wilfordii and identification of cytochrome P450 involved in triptolide biosynthesis.</title>
        <authorList>
            <person name="Tu L."/>
            <person name="Su P."/>
            <person name="Zhang Z."/>
            <person name="Gao L."/>
            <person name="Wang J."/>
            <person name="Hu T."/>
            <person name="Zhou J."/>
            <person name="Zhang Y."/>
            <person name="Zhao Y."/>
            <person name="Liu Y."/>
            <person name="Song Y."/>
            <person name="Tong Y."/>
            <person name="Lu Y."/>
            <person name="Yang J."/>
            <person name="Xu C."/>
            <person name="Jia M."/>
            <person name="Peters R.J."/>
            <person name="Huang L."/>
            <person name="Gao W."/>
        </authorList>
    </citation>
    <scope>NUCLEOTIDE SEQUENCE [LARGE SCALE GENOMIC DNA]</scope>
    <source>
        <strain evidence="4">cv. XIE 37</strain>
        <tissue evidence="3">Leaf</tissue>
    </source>
</reference>
<feature type="compositionally biased region" description="Acidic residues" evidence="1">
    <location>
        <begin position="43"/>
        <end position="52"/>
    </location>
</feature>
<feature type="region of interest" description="Disordered" evidence="1">
    <location>
        <begin position="1"/>
        <end position="142"/>
    </location>
</feature>
<dbReference type="SUPFAM" id="SSF63748">
    <property type="entry name" value="Tudor/PWWP/MBT"/>
    <property type="match status" value="1"/>
</dbReference>
<dbReference type="Gene3D" id="2.30.30.140">
    <property type="match status" value="1"/>
</dbReference>
<evidence type="ECO:0000313" key="4">
    <source>
        <dbReference type="Proteomes" id="UP000593562"/>
    </source>
</evidence>
<evidence type="ECO:0000259" key="2">
    <source>
        <dbReference type="PROSITE" id="PS50812"/>
    </source>
</evidence>
<feature type="region of interest" description="Disordered" evidence="1">
    <location>
        <begin position="1215"/>
        <end position="1250"/>
    </location>
</feature>
<dbReference type="EMBL" id="JAAARO010000021">
    <property type="protein sequence ID" value="KAF5729527.1"/>
    <property type="molecule type" value="Genomic_DNA"/>
</dbReference>
<dbReference type="PANTHER" id="PTHR42851:SF4">
    <property type="entry name" value="PWWP DOMAIN-CONTAINING PROTEIN"/>
    <property type="match status" value="1"/>
</dbReference>
<feature type="compositionally biased region" description="Low complexity" evidence="1">
    <location>
        <begin position="9"/>
        <end position="20"/>
    </location>
</feature>
<dbReference type="PANTHER" id="PTHR42851">
    <property type="entry name" value="ALDOLASE-RELATED"/>
    <property type="match status" value="1"/>
</dbReference>
<feature type="region of interest" description="Disordered" evidence="1">
    <location>
        <begin position="349"/>
        <end position="378"/>
    </location>
</feature>
<dbReference type="InParanoid" id="A0A7J7C6P5"/>
<proteinExistence type="predicted"/>
<dbReference type="SMART" id="SM00293">
    <property type="entry name" value="PWWP"/>
    <property type="match status" value="1"/>
</dbReference>
<feature type="compositionally biased region" description="Polar residues" evidence="1">
    <location>
        <begin position="75"/>
        <end position="88"/>
    </location>
</feature>
<feature type="domain" description="PWWP" evidence="2">
    <location>
        <begin position="766"/>
        <end position="815"/>
    </location>
</feature>
<dbReference type="FunCoup" id="A0A7J7C6P5">
    <property type="interactions" value="515"/>
</dbReference>
<sequence>MEDSKEESVLVGSVSESIVVAGGESETLDEGQDQIEGSSTEQVMEEGEVCDEGDVRDSGGDVSDLGTETEAGDSSILSDPSEGQNQGAEVTREDSVERDKKTTDEKGVVNDDKGLLRAESIDDEAQEDRVGTRVDGSAEVVSSTEIEGQNLQTVEVITTEGDANENVKSQDERIGTLVDGSVEAVSSTKIESQNLQTVEVVATEGDANENVNSQDERVETRVDGSTEAVSSSEIESQHLQAVEVVAREGDANENVNDWVEGWDLQDHGINDGEGAHTTEEVMNVKSEEKSSGILVEEGVDRMKIVDDEVDAVQDIKTPEAGNSVHGIHDSVTETKVTSSLTMEKDFSLQNQDTEEEAAASLKQEEAKGGNSFDGTVNDSYTEHVSVTKRVCGEPEREAVDSKGQGSLDEQKIATSEGEFAVVSNEELTCSKVEGMDIDALNENLYFTLEELTLHVEANGGSTENHCNLIADSIPLSQHVQVTSGLEIAAVDDKALSNSNKECLDQSTAYEVAHVDSKLESWNDFDKQVIQAKQVGLHDKLETEFEQRESKAETVNGDSGINSHVLVDATTSCQSSSVVVGDKISVNSSPNVEISDYVDMDGMLSCSGKKQDLTAETVSGETVADVQAIDGGAETASQPMETEERVADTVPCVIQAGAVEGTKVLGSGARDQPLKSGETVDESASHDHLEVNSNVGKEMKVGEQAVDAEESNVCGGQGVEVEEQNPGQANKMEEKIIKQAVVNYGSSVKMPRATYQLPREEDDMFSVSDLVWGKVKSHPWWPGQILDPSDASEKAMKYQKKDCFLVGYFGDRTFAWNEESLLKPFQTHFSQVEKQSNSEAFQNAVSCALEEVSRRVELGLSCSCTPKDAYEEIKYQIVENAGIPEELSKRGGVDKSTTATSFESAKLVEYLKALAQSPSGGADRLELVIAKAQLLSFYRLKGFHQLPEFQDCGGLPENNVDTLYGENVPMDMVAEHMHNEQISAGQEILAIQKSSYHKRKHNLKDSDYLVKKERSLSELMDEEWDSPEDDFEPDGKLANKRRAVDSFADDSANQEGRKTISFAKVSSTTPSIPKPSFKIGDCIRRVAPSILKCDGEKFQKLEGSSDRLSGNGSDASLHNVEDAEKIGMILPVEYSSLDELLSQLYLAARDPSGEYEFLNVIASFFSDFRNSVVLEQFLALEKGDVKGRMSHPLGGSPGTFEFEDMSDTYWTDRIIQSGSEEQPSRKSRKREIDPIQGSRRSYSKRRYSDSNDVAARKPIGYVDENSPAELVMNFSEVNTVPSELNLNKMFKHFGPLKESETEVDKEASRARVVFKRCSDAEAAFSSAGKFGIFGPVAVNYQLNYTVSAPFRTPLVATTQGDEDTTLCLEY</sequence>